<organism evidence="2 3">
    <name type="scientific">Cyclostephanos tholiformis</name>
    <dbReference type="NCBI Taxonomy" id="382380"/>
    <lineage>
        <taxon>Eukaryota</taxon>
        <taxon>Sar</taxon>
        <taxon>Stramenopiles</taxon>
        <taxon>Ochrophyta</taxon>
        <taxon>Bacillariophyta</taxon>
        <taxon>Coscinodiscophyceae</taxon>
        <taxon>Thalassiosirophycidae</taxon>
        <taxon>Stephanodiscales</taxon>
        <taxon>Stephanodiscaceae</taxon>
        <taxon>Cyclostephanos</taxon>
    </lineage>
</organism>
<dbReference type="EMBL" id="JALLPB020000527">
    <property type="protein sequence ID" value="KAL3808251.1"/>
    <property type="molecule type" value="Genomic_DNA"/>
</dbReference>
<protein>
    <recommendedName>
        <fullName evidence="4">AB hydrolase-1 domain-containing protein</fullName>
    </recommendedName>
</protein>
<dbReference type="AlphaFoldDB" id="A0ABD3RA83"/>
<evidence type="ECO:0000313" key="2">
    <source>
        <dbReference type="EMBL" id="KAL3808251.1"/>
    </source>
</evidence>
<evidence type="ECO:0000256" key="1">
    <source>
        <dbReference type="SAM" id="MobiDB-lite"/>
    </source>
</evidence>
<sequence>MTPCDSARSRPSRTARISSQSRMSRSRVRPSPLLLRTILAAHLLAVISSCDASFIVTPPVVGTDGHGMAGGGRYHRRRPTGKFTPATACDDECESDDTIDRDVRTFSTHHLTDLTSSSGHVGMRRHRNSSSWIRKLFTRPARTNDDDVPPPRTRYRFEYDYNALVIGNATDQITTGMILVHPIGVGIGRWYYDRLLSSLRDEYGNTGRRTVVLVPDLLGSATASGPTDEFGDPISHELPLLNVTDWTRQISHLMAESTRRGGGGNTVGRWAIVANGGCSSIALRVAAESSSRTAPFGAPVTNVVISSPPGLSYFLDGTDPMKVRESYRALSGIVGGLFWWYSLRDNGRFVREFSERNLVGNPDDLGHVWTPNCLSAASLHGGRGRYSTFAFLAGALRDGCGGSLDALRGRRDVRIDLIRGTDTRRNRARSWFWTRKKNKRRRGRTTGDDSNDRRDVDAVRNDTDLAGGTIRQYLQNNGNRGTELFVGGRISLAWEDPNGYAKCLMELVSEYET</sequence>
<gene>
    <name evidence="2" type="ORF">ACHAXA_006527</name>
</gene>
<dbReference type="Proteomes" id="UP001530377">
    <property type="component" value="Unassembled WGS sequence"/>
</dbReference>
<evidence type="ECO:0000313" key="3">
    <source>
        <dbReference type="Proteomes" id="UP001530377"/>
    </source>
</evidence>
<proteinExistence type="predicted"/>
<reference evidence="2 3" key="1">
    <citation type="submission" date="2024-10" db="EMBL/GenBank/DDBJ databases">
        <title>Updated reference genomes for cyclostephanoid diatoms.</title>
        <authorList>
            <person name="Roberts W.R."/>
            <person name="Alverson A.J."/>
        </authorList>
    </citation>
    <scope>NUCLEOTIDE SEQUENCE [LARGE SCALE GENOMIC DNA]</scope>
    <source>
        <strain evidence="2 3">AJA228-03</strain>
    </source>
</reference>
<name>A0ABD3RA83_9STRA</name>
<accession>A0ABD3RA83</accession>
<feature type="compositionally biased region" description="Low complexity" evidence="1">
    <location>
        <begin position="16"/>
        <end position="29"/>
    </location>
</feature>
<comment type="caution">
    <text evidence="2">The sequence shown here is derived from an EMBL/GenBank/DDBJ whole genome shotgun (WGS) entry which is preliminary data.</text>
</comment>
<keyword evidence="3" id="KW-1185">Reference proteome</keyword>
<feature type="region of interest" description="Disordered" evidence="1">
    <location>
        <begin position="1"/>
        <end position="29"/>
    </location>
</feature>
<evidence type="ECO:0008006" key="4">
    <source>
        <dbReference type="Google" id="ProtNLM"/>
    </source>
</evidence>